<name>A0A922HRQ7_DERFA</name>
<evidence type="ECO:0000313" key="1">
    <source>
        <dbReference type="EMBL" id="KAH9497749.1"/>
    </source>
</evidence>
<keyword evidence="2" id="KW-1185">Reference proteome</keyword>
<accession>A0A922HRQ7</accession>
<reference evidence="1" key="1">
    <citation type="submission" date="2013-05" db="EMBL/GenBank/DDBJ databases">
        <authorList>
            <person name="Yim A.K.Y."/>
            <person name="Chan T.F."/>
            <person name="Ji K.M."/>
            <person name="Liu X.Y."/>
            <person name="Zhou J.W."/>
            <person name="Li R.Q."/>
            <person name="Yang K.Y."/>
            <person name="Li J."/>
            <person name="Li M."/>
            <person name="Law P.T.W."/>
            <person name="Wu Y.L."/>
            <person name="Cai Z.L."/>
            <person name="Qin H."/>
            <person name="Bao Y."/>
            <person name="Leung R.K.K."/>
            <person name="Ng P.K.S."/>
            <person name="Zou J."/>
            <person name="Zhong X.J."/>
            <person name="Ran P.X."/>
            <person name="Zhong N.S."/>
            <person name="Liu Z.G."/>
            <person name="Tsui S.K.W."/>
        </authorList>
    </citation>
    <scope>NUCLEOTIDE SEQUENCE</scope>
    <source>
        <strain evidence="1">Derf</strain>
        <tissue evidence="1">Whole organism</tissue>
    </source>
</reference>
<dbReference type="EMBL" id="ASGP02000007">
    <property type="protein sequence ID" value="KAH9497749.1"/>
    <property type="molecule type" value="Genomic_DNA"/>
</dbReference>
<sequence length="59" mass="6302">MKTRSAGSLAASALSAQKFAVCRKCIRSLPAILYECGNVIRLKRFGDSTLRISTLLGSA</sequence>
<comment type="caution">
    <text evidence="1">The sequence shown here is derived from an EMBL/GenBank/DDBJ whole genome shotgun (WGS) entry which is preliminary data.</text>
</comment>
<dbReference type="AlphaFoldDB" id="A0A922HRQ7"/>
<organism evidence="1 2">
    <name type="scientific">Dermatophagoides farinae</name>
    <name type="common">American house dust mite</name>
    <dbReference type="NCBI Taxonomy" id="6954"/>
    <lineage>
        <taxon>Eukaryota</taxon>
        <taxon>Metazoa</taxon>
        <taxon>Ecdysozoa</taxon>
        <taxon>Arthropoda</taxon>
        <taxon>Chelicerata</taxon>
        <taxon>Arachnida</taxon>
        <taxon>Acari</taxon>
        <taxon>Acariformes</taxon>
        <taxon>Sarcoptiformes</taxon>
        <taxon>Astigmata</taxon>
        <taxon>Psoroptidia</taxon>
        <taxon>Analgoidea</taxon>
        <taxon>Pyroglyphidae</taxon>
        <taxon>Dermatophagoidinae</taxon>
        <taxon>Dermatophagoides</taxon>
    </lineage>
</organism>
<gene>
    <name evidence="1" type="ORF">DERF_013709</name>
</gene>
<protein>
    <submittedName>
        <fullName evidence="1">Uncharacterized protein</fullName>
    </submittedName>
</protein>
<reference evidence="1" key="2">
    <citation type="journal article" date="2022" name="Res Sq">
        <title>Comparative Genomics Reveals Insights into the Divergent Evolution of Astigmatic Mites and Household Pest Adaptations.</title>
        <authorList>
            <person name="Xiong Q."/>
            <person name="Wan A.T.-Y."/>
            <person name="Liu X.-Y."/>
            <person name="Fung C.S.-H."/>
            <person name="Xiao X."/>
            <person name="Malainual N."/>
            <person name="Hou J."/>
            <person name="Wang L."/>
            <person name="Wang M."/>
            <person name="Yang K."/>
            <person name="Cui Y."/>
            <person name="Leung E."/>
            <person name="Nong W."/>
            <person name="Shin S.-K."/>
            <person name="Au S."/>
            <person name="Jeong K.Y."/>
            <person name="Chew F.T."/>
            <person name="Hui J."/>
            <person name="Leung T.F."/>
            <person name="Tungtrongchitr A."/>
            <person name="Zhong N."/>
            <person name="Liu Z."/>
            <person name="Tsui S."/>
        </authorList>
    </citation>
    <scope>NUCLEOTIDE SEQUENCE</scope>
    <source>
        <strain evidence="1">Derf</strain>
        <tissue evidence="1">Whole organism</tissue>
    </source>
</reference>
<evidence type="ECO:0000313" key="2">
    <source>
        <dbReference type="Proteomes" id="UP000790347"/>
    </source>
</evidence>
<proteinExistence type="predicted"/>
<dbReference type="Proteomes" id="UP000790347">
    <property type="component" value="Unassembled WGS sequence"/>
</dbReference>